<evidence type="ECO:0000256" key="7">
    <source>
        <dbReference type="ARBA" id="ARBA00023136"/>
    </source>
</evidence>
<evidence type="ECO:0000256" key="10">
    <source>
        <dbReference type="ARBA" id="ARBA00038039"/>
    </source>
</evidence>
<feature type="transmembrane region" description="Helical" evidence="15">
    <location>
        <begin position="285"/>
        <end position="302"/>
    </location>
</feature>
<keyword evidence="5" id="KW-0029">Amino-acid transport</keyword>
<dbReference type="FunFam" id="1.20.1280.290:FF:000013">
    <property type="entry name" value="lysosomal amino acid transporter 1 homolog"/>
    <property type="match status" value="1"/>
</dbReference>
<evidence type="ECO:0000256" key="4">
    <source>
        <dbReference type="ARBA" id="ARBA00022737"/>
    </source>
</evidence>
<dbReference type="SMART" id="SM00679">
    <property type="entry name" value="CTNS"/>
    <property type="match status" value="2"/>
</dbReference>
<dbReference type="GO" id="GO:0015189">
    <property type="term" value="F:L-lysine transmembrane transporter activity"/>
    <property type="evidence" value="ECO:0007669"/>
    <property type="project" value="TreeGrafter"/>
</dbReference>
<feature type="transmembrane region" description="Helical" evidence="15">
    <location>
        <begin position="115"/>
        <end position="132"/>
    </location>
</feature>
<evidence type="ECO:0000256" key="9">
    <source>
        <dbReference type="ARBA" id="ARBA00023228"/>
    </source>
</evidence>
<comment type="function">
    <text evidence="11">Amino acid transporter that specifically mediates the pH-dependent export of the cationic amino acids arginine, histidine and lysine from lysosomes.</text>
</comment>
<dbReference type="InterPro" id="IPR051415">
    <property type="entry name" value="LAAT-1"/>
</dbReference>
<evidence type="ECO:0000256" key="13">
    <source>
        <dbReference type="ARBA" id="ARBA00079342"/>
    </source>
</evidence>
<dbReference type="PANTHER" id="PTHR16201:SF36">
    <property type="entry name" value="LYSOSOMAL AMINO ACID TRANSPORTER 1 HOMOLOG"/>
    <property type="match status" value="1"/>
</dbReference>
<dbReference type="GO" id="GO:0080144">
    <property type="term" value="P:intracellular amino acid homeostasis"/>
    <property type="evidence" value="ECO:0007669"/>
    <property type="project" value="UniProtKB-ARBA"/>
</dbReference>
<dbReference type="GO" id="GO:0005765">
    <property type="term" value="C:lysosomal membrane"/>
    <property type="evidence" value="ECO:0007669"/>
    <property type="project" value="UniProtKB-SubCell"/>
</dbReference>
<evidence type="ECO:0000313" key="17">
    <source>
        <dbReference type="Proteomes" id="UP000028761"/>
    </source>
</evidence>
<name>A0A8I5NRR9_PAPAN</name>
<dbReference type="PANTHER" id="PTHR16201">
    <property type="entry name" value="SEVEN TRANSMEMBRANE PROTEIN 1-RELATED"/>
    <property type="match status" value="1"/>
</dbReference>
<evidence type="ECO:0000256" key="3">
    <source>
        <dbReference type="ARBA" id="ARBA00022692"/>
    </source>
</evidence>
<keyword evidence="7 15" id="KW-0472">Membrane</keyword>
<keyword evidence="17" id="KW-1185">Reference proteome</keyword>
<comment type="subcellular location">
    <subcellularLocation>
        <location evidence="1">Lysosome membrane</location>
        <topology evidence="1">Multi-pass membrane protein</topology>
    </subcellularLocation>
</comment>
<protein>
    <recommendedName>
        <fullName evidence="12">Lysosomal amino acid transporter 1 homolog</fullName>
    </recommendedName>
    <alternativeName>
        <fullName evidence="13">PQ-loop repeat-containing protein 2</fullName>
    </alternativeName>
    <alternativeName>
        <fullName evidence="14">Solute carrier family 66 member 1</fullName>
    </alternativeName>
</protein>
<dbReference type="GeneTree" id="ENSGT00390000003344"/>
<reference evidence="16" key="2">
    <citation type="submission" date="2025-08" db="UniProtKB">
        <authorList>
            <consortium name="Ensembl"/>
        </authorList>
    </citation>
    <scope>IDENTIFICATION</scope>
</reference>
<feature type="transmembrane region" description="Helical" evidence="15">
    <location>
        <begin position="190"/>
        <end position="211"/>
    </location>
</feature>
<organism evidence="16 17">
    <name type="scientific">Papio anubis</name>
    <name type="common">Olive baboon</name>
    <dbReference type="NCBI Taxonomy" id="9555"/>
    <lineage>
        <taxon>Eukaryota</taxon>
        <taxon>Metazoa</taxon>
        <taxon>Chordata</taxon>
        <taxon>Craniata</taxon>
        <taxon>Vertebrata</taxon>
        <taxon>Euteleostomi</taxon>
        <taxon>Mammalia</taxon>
        <taxon>Eutheria</taxon>
        <taxon>Euarchontoglires</taxon>
        <taxon>Primates</taxon>
        <taxon>Haplorrhini</taxon>
        <taxon>Catarrhini</taxon>
        <taxon>Cercopithecidae</taxon>
        <taxon>Cercopithecinae</taxon>
        <taxon>Papio</taxon>
    </lineage>
</organism>
<dbReference type="InterPro" id="IPR006603">
    <property type="entry name" value="PQ-loop_rpt"/>
</dbReference>
<evidence type="ECO:0000313" key="16">
    <source>
        <dbReference type="Ensembl" id="ENSPANP00000053762.1"/>
    </source>
</evidence>
<feature type="transmembrane region" description="Helical" evidence="15">
    <location>
        <begin position="252"/>
        <end position="273"/>
    </location>
</feature>
<evidence type="ECO:0000256" key="5">
    <source>
        <dbReference type="ARBA" id="ARBA00022970"/>
    </source>
</evidence>
<evidence type="ECO:0000256" key="6">
    <source>
        <dbReference type="ARBA" id="ARBA00022989"/>
    </source>
</evidence>
<proteinExistence type="inferred from homology"/>
<dbReference type="FunFam" id="1.20.1280.290:FF:000017">
    <property type="entry name" value="lysosomal amino acid transporter 1 homolog"/>
    <property type="match status" value="1"/>
</dbReference>
<evidence type="ECO:0000256" key="12">
    <source>
        <dbReference type="ARBA" id="ARBA00068323"/>
    </source>
</evidence>
<dbReference type="Ensembl" id="ENSPANT00000064145.1">
    <property type="protein sequence ID" value="ENSPANP00000053762.1"/>
    <property type="gene ID" value="ENSPANG00000011018.3"/>
</dbReference>
<evidence type="ECO:0000256" key="11">
    <source>
        <dbReference type="ARBA" id="ARBA00056009"/>
    </source>
</evidence>
<evidence type="ECO:0000256" key="8">
    <source>
        <dbReference type="ARBA" id="ARBA00023180"/>
    </source>
</evidence>
<keyword evidence="6 15" id="KW-1133">Transmembrane helix</keyword>
<dbReference type="Proteomes" id="UP000028761">
    <property type="component" value="Chromosome 1"/>
</dbReference>
<evidence type="ECO:0000256" key="2">
    <source>
        <dbReference type="ARBA" id="ARBA00022448"/>
    </source>
</evidence>
<keyword evidence="3 15" id="KW-0812">Transmembrane</keyword>
<evidence type="ECO:0000256" key="1">
    <source>
        <dbReference type="ARBA" id="ARBA00004155"/>
    </source>
</evidence>
<reference evidence="16 17" key="1">
    <citation type="submission" date="2012-03" db="EMBL/GenBank/DDBJ databases">
        <title>Whole Genome Assembly of Papio anubis.</title>
        <authorList>
            <person name="Liu Y.L."/>
            <person name="Abraham K.A."/>
            <person name="Akbar H.A."/>
            <person name="Ali S.A."/>
            <person name="Anosike U.A."/>
            <person name="Aqrawi P.A."/>
            <person name="Arias F.A."/>
            <person name="Attaway T.A."/>
            <person name="Awwad R.A."/>
            <person name="Babu C.B."/>
            <person name="Bandaranaike D.B."/>
            <person name="Battles P.B."/>
            <person name="Bell A.B."/>
            <person name="Beltran B.B."/>
            <person name="Berhane-Mersha D.B."/>
            <person name="Bess C.B."/>
            <person name="Bickham C.B."/>
            <person name="Bolden T.B."/>
            <person name="Carter K.C."/>
            <person name="Chau D.C."/>
            <person name="Chavez A.C."/>
            <person name="Clerc-Blankenburg K.C."/>
            <person name="Coyle M.C."/>
            <person name="Dao M.D."/>
            <person name="Davila M.L.D."/>
            <person name="Davy-Carroll L.D."/>
            <person name="Denson S.D."/>
            <person name="Dinh H.D."/>
            <person name="Fernandez S.F."/>
            <person name="Fernando P.F."/>
            <person name="Forbes L.F."/>
            <person name="Francis C.F."/>
            <person name="Francisco L.F."/>
            <person name="Fu Q.F."/>
            <person name="Garcia-Iii R.G."/>
            <person name="Garrett T.G."/>
            <person name="Gross S.G."/>
            <person name="Gubbala S.G."/>
            <person name="Hirani K.H."/>
            <person name="Hogues M.H."/>
            <person name="Hollins B.H."/>
            <person name="Jackson L.J."/>
            <person name="Javaid M.J."/>
            <person name="Jhangiani S.J."/>
            <person name="Johnson A.J."/>
            <person name="Johnson B.J."/>
            <person name="Jones J.J."/>
            <person name="Joshi V.J."/>
            <person name="Kalu J.K."/>
            <person name="Khan N.K."/>
            <person name="Korchina V.K."/>
            <person name="Kovar C.K."/>
            <person name="Lago L.L."/>
            <person name="Lara F.L."/>
            <person name="Le T.-K.L."/>
            <person name="Lee S.L."/>
            <person name="Legall-Iii F.L."/>
            <person name="Lemon S.L."/>
            <person name="Liu J.L."/>
            <person name="Liu Y.-S.L."/>
            <person name="Liyanage D.L."/>
            <person name="Lopez J.L."/>
            <person name="Lorensuhewa L.L."/>
            <person name="Mata R.M."/>
            <person name="Mathew T.M."/>
            <person name="Mercado C.M."/>
            <person name="Mercado I.M."/>
            <person name="Morales K.M."/>
            <person name="Morgan M.M."/>
            <person name="Munidasa M.M."/>
            <person name="Ngo D.N."/>
            <person name="Nguyen L.N."/>
            <person name="Nguyen T.N."/>
            <person name="Nguyen N.N."/>
            <person name="Obregon M.O."/>
            <person name="Okwuonu G.O."/>
            <person name="Ongeri F.O."/>
            <person name="Onwere C.O."/>
            <person name="Osifeso I.O."/>
            <person name="Parra A.P."/>
            <person name="Patil S.P."/>
            <person name="Perez A.P."/>
            <person name="Perez Y.P."/>
            <person name="Pham C.P."/>
            <person name="Pu L.-L.P."/>
            <person name="Puazo M.P."/>
            <person name="Quiroz J.Q."/>
            <person name="Rouhana J.R."/>
            <person name="Ruiz M.R."/>
            <person name="Ruiz S.-J.R."/>
            <person name="Saada N.S."/>
            <person name="Santibanez J.S."/>
            <person name="Scheel M.S."/>
            <person name="Schneider B.S."/>
            <person name="Simmons D.S."/>
            <person name="Sisson I.S."/>
            <person name="Tang L.-Y.T."/>
            <person name="Thornton R.T."/>
            <person name="Tisius J.T."/>
            <person name="Toledanes G.T."/>
            <person name="Trejos Z.T."/>
            <person name="Usmani K.U."/>
            <person name="Varghese R.V."/>
            <person name="Vattathil S.V."/>
            <person name="Vee V.V."/>
            <person name="Walker D.W."/>
            <person name="Weissenberger G.W."/>
            <person name="White C.W."/>
            <person name="Williams A.W."/>
            <person name="Woodworth J.W."/>
            <person name="Wright R.W."/>
            <person name="Zhu Y.Z."/>
            <person name="Han Y.H."/>
            <person name="Newsham I.N."/>
            <person name="Nazareth L.N."/>
            <person name="Worley K.W."/>
            <person name="Muzny D.M."/>
            <person name="Rogers J.R."/>
            <person name="Gibbs R.G."/>
        </authorList>
    </citation>
    <scope>NUCLEOTIDE SEQUENCE [LARGE SCALE GENOMIC DNA]</scope>
</reference>
<accession>A0A8I5NRR9</accession>
<dbReference type="AlphaFoldDB" id="A0A8I5NRR9"/>
<evidence type="ECO:0000256" key="15">
    <source>
        <dbReference type="SAM" id="Phobius"/>
    </source>
</evidence>
<keyword evidence="9" id="KW-0458">Lysosome</keyword>
<dbReference type="Gene3D" id="1.20.1280.290">
    <property type="match status" value="2"/>
</dbReference>
<feature type="transmembrane region" description="Helical" evidence="15">
    <location>
        <begin position="50"/>
        <end position="71"/>
    </location>
</feature>
<feature type="transmembrane region" description="Helical" evidence="15">
    <location>
        <begin position="144"/>
        <end position="170"/>
    </location>
</feature>
<feature type="transmembrane region" description="Helical" evidence="15">
    <location>
        <begin position="83"/>
        <end position="103"/>
    </location>
</feature>
<keyword evidence="4" id="KW-0677">Repeat</keyword>
<sequence length="457" mass="48742">MQTRLAGGPSSTAMVWKKLGSRNFSSCPNGSIQWIWDVLGECAQDGWDEASVGLGLISILCFAASTFPQFIKAYKTGNMDQALSLWFLLGWIGGDSCNLIGSFLADQLPLQSYTAVYYVMADLVMLTLYFYYKFRKRPSPLSAPINSMLLFLMGTACATPLLSAAGPVAAPREGFRGRALLSVEPGSKPFTRQEIIGFVIGSVSSVLYLLSRLPQIRTNARCGLPARLQETHVCLGGVGVQGKFLRKSTQGISYSLFALVMLGNTLYGLSVLLKNPEEGQSEGSYLLHHLPWLVGSLGVLLLDTIVSFRACGAGGGGVGKEAPACAQLQHSPVSPSLPPSIHPSLHPSVPPFIRFSLPPSLPSSVSPSLHPSVSPFIRLSLPSSVCPSPHPSSPPSLHPSVPPFIRPSLPSSVRPSLHPSIPPFIRPAIPLSLPPSICSPSCAHLRAGHPAGPWSHE</sequence>
<keyword evidence="8" id="KW-0325">Glycoprotein</keyword>
<dbReference type="Pfam" id="PF04193">
    <property type="entry name" value="PQ-loop"/>
    <property type="match status" value="1"/>
</dbReference>
<gene>
    <name evidence="16" type="primary">SLC66A1</name>
</gene>
<comment type="similarity">
    <text evidence="10">Belongs to the laat-1 family.</text>
</comment>
<keyword evidence="2" id="KW-0813">Transport</keyword>
<evidence type="ECO:0000256" key="14">
    <source>
        <dbReference type="ARBA" id="ARBA00081269"/>
    </source>
</evidence>
<reference evidence="16" key="3">
    <citation type="submission" date="2025-09" db="UniProtKB">
        <authorList>
            <consortium name="Ensembl"/>
        </authorList>
    </citation>
    <scope>IDENTIFICATION</scope>
</reference>